<dbReference type="Proteomes" id="UP000055024">
    <property type="component" value="Unassembled WGS sequence"/>
</dbReference>
<protein>
    <submittedName>
        <fullName evidence="1">Uncharacterized protein</fullName>
    </submittedName>
</protein>
<dbReference type="EMBL" id="JYDP01006208">
    <property type="protein sequence ID" value="KRY86255.1"/>
    <property type="molecule type" value="Genomic_DNA"/>
</dbReference>
<organism evidence="1 2">
    <name type="scientific">Trichinella zimbabwensis</name>
    <dbReference type="NCBI Taxonomy" id="268475"/>
    <lineage>
        <taxon>Eukaryota</taxon>
        <taxon>Metazoa</taxon>
        <taxon>Ecdysozoa</taxon>
        <taxon>Nematoda</taxon>
        <taxon>Enoplea</taxon>
        <taxon>Dorylaimia</taxon>
        <taxon>Trichinellida</taxon>
        <taxon>Trichinellidae</taxon>
        <taxon>Trichinella</taxon>
    </lineage>
</organism>
<gene>
    <name evidence="1" type="ORF">T11_10304</name>
</gene>
<sequence length="41" mass="4802">MSTNSCFAHQINYVLASNYTRFMHEMIFRLSEIVLKTAVFS</sequence>
<evidence type="ECO:0000313" key="2">
    <source>
        <dbReference type="Proteomes" id="UP000055024"/>
    </source>
</evidence>
<keyword evidence="2" id="KW-1185">Reference proteome</keyword>
<name>A0A0V1FKL0_9BILA</name>
<dbReference type="AlphaFoldDB" id="A0A0V1FKL0"/>
<comment type="caution">
    <text evidence="1">The sequence shown here is derived from an EMBL/GenBank/DDBJ whole genome shotgun (WGS) entry which is preliminary data.</text>
</comment>
<evidence type="ECO:0000313" key="1">
    <source>
        <dbReference type="EMBL" id="KRY86255.1"/>
    </source>
</evidence>
<accession>A0A0V1FKL0</accession>
<proteinExistence type="predicted"/>
<reference evidence="1 2" key="1">
    <citation type="submission" date="2015-01" db="EMBL/GenBank/DDBJ databases">
        <title>Evolution of Trichinella species and genotypes.</title>
        <authorList>
            <person name="Korhonen P.K."/>
            <person name="Edoardo P."/>
            <person name="Giuseppe L.R."/>
            <person name="Gasser R.B."/>
        </authorList>
    </citation>
    <scope>NUCLEOTIDE SEQUENCE [LARGE SCALE GENOMIC DNA]</scope>
    <source>
        <strain evidence="1">ISS1029</strain>
    </source>
</reference>